<reference evidence="11 12" key="1">
    <citation type="submission" date="2018-04" db="EMBL/GenBank/DDBJ databases">
        <title>Genomic Encyclopedia of Type Strains, Phase IV (KMG-IV): sequencing the most valuable type-strain genomes for metagenomic binning, comparative biology and taxonomic classification.</title>
        <authorList>
            <person name="Goeker M."/>
        </authorList>
    </citation>
    <scope>NUCLEOTIDE SEQUENCE [LARGE SCALE GENOMIC DNA]</scope>
    <source>
        <strain evidence="11 12">DSM 28520</strain>
    </source>
</reference>
<comment type="caution">
    <text evidence="11">The sequence shown here is derived from an EMBL/GenBank/DDBJ whole genome shotgun (WGS) entry which is preliminary data.</text>
</comment>
<feature type="transmembrane region" description="Helical" evidence="9">
    <location>
        <begin position="307"/>
        <end position="329"/>
    </location>
</feature>
<dbReference type="GeneID" id="94551343"/>
<dbReference type="Gene3D" id="1.20.1530.20">
    <property type="match status" value="1"/>
</dbReference>
<evidence type="ECO:0000259" key="10">
    <source>
        <dbReference type="Pfam" id="PF00999"/>
    </source>
</evidence>
<feature type="transmembrane region" description="Helical" evidence="9">
    <location>
        <begin position="276"/>
        <end position="295"/>
    </location>
</feature>
<dbReference type="InterPro" id="IPR038770">
    <property type="entry name" value="Na+/solute_symporter_sf"/>
</dbReference>
<protein>
    <submittedName>
        <fullName evidence="11">Potassium/proton antiporter (CPA1 family)</fullName>
    </submittedName>
</protein>
<dbReference type="OrthoDB" id="9810759at2"/>
<evidence type="ECO:0000256" key="3">
    <source>
        <dbReference type="ARBA" id="ARBA00022449"/>
    </source>
</evidence>
<comment type="subcellular location">
    <subcellularLocation>
        <location evidence="1">Cell membrane</location>
        <topology evidence="1">Multi-pass membrane protein</topology>
    </subcellularLocation>
</comment>
<gene>
    <name evidence="11" type="ORF">C7382_11636</name>
</gene>
<keyword evidence="7" id="KW-0406">Ion transport</keyword>
<feature type="transmembrane region" description="Helical" evidence="9">
    <location>
        <begin position="56"/>
        <end position="73"/>
    </location>
</feature>
<name>A0A2U1F7B7_9PORP</name>
<keyword evidence="2" id="KW-0813">Transport</keyword>
<keyword evidence="8 9" id="KW-0472">Membrane</keyword>
<proteinExistence type="predicted"/>
<sequence>MLTTEHFLLFASIVLFAGIMAGKIGYRFGIPALLIFLFTGMLFGVDGFGFRFSSPGVSQSVGMIALSIILFTGGMDTRLKKVRPIVAQGLILSTLGVLLTALLAGFFIFWLSGTAVASYVFPLSTAILLASTMASTDSASVFAILRSQKMQLKENLAPTLELESGSNDPMAYMLTIALIDFITTGQSGPGPIIFSFVMQFVVGGLLGYLMGRLAVLVLNKMNIHNDTLYPITLLCAVFFTFAGTTLLQGNGYLAVYIAGMVVGNSRVIHKKSINTFFDGLTWLVQIVLFILLGLLVNPREMMEFAPFSLVVAIFMILVARPLAVYLCLLPFPKMSFRGKTFLSWVGLRGAVPIIFATYPLVEGVPGAEAMFNVVFFITIISLLVQGSTITQVARWLKLDIPSPPTGSLFGVEIPEETGTKLEERVVEASMLSEGDLLMNLSLKDEELVILVRRGEGYRVPKGRMHLQVGDVLLIVSEKNLNKIEESVQEENPTLFRKLKRRLLPR</sequence>
<feature type="domain" description="Cation/H+ exchanger transmembrane" evidence="10">
    <location>
        <begin position="13"/>
        <end position="395"/>
    </location>
</feature>
<feature type="transmembrane region" description="Helical" evidence="9">
    <location>
        <begin position="253"/>
        <end position="269"/>
    </location>
</feature>
<accession>A0A2U1F7B7</accession>
<evidence type="ECO:0000256" key="9">
    <source>
        <dbReference type="SAM" id="Phobius"/>
    </source>
</evidence>
<feature type="transmembrane region" description="Helical" evidence="9">
    <location>
        <begin position="33"/>
        <end position="50"/>
    </location>
</feature>
<keyword evidence="4" id="KW-1003">Cell membrane</keyword>
<dbReference type="NCBIfam" id="NF003715">
    <property type="entry name" value="PRK05326.1-2"/>
    <property type="match status" value="1"/>
</dbReference>
<dbReference type="EMBL" id="QEKY01000016">
    <property type="protein sequence ID" value="PVZ08052.1"/>
    <property type="molecule type" value="Genomic_DNA"/>
</dbReference>
<dbReference type="GO" id="GO:0005886">
    <property type="term" value="C:plasma membrane"/>
    <property type="evidence" value="ECO:0007669"/>
    <property type="project" value="UniProtKB-SubCell"/>
</dbReference>
<evidence type="ECO:0000256" key="4">
    <source>
        <dbReference type="ARBA" id="ARBA00022475"/>
    </source>
</evidence>
<feature type="transmembrane region" description="Helical" evidence="9">
    <location>
        <begin position="341"/>
        <end position="361"/>
    </location>
</feature>
<keyword evidence="6 9" id="KW-1133">Transmembrane helix</keyword>
<dbReference type="Proteomes" id="UP000245462">
    <property type="component" value="Unassembled WGS sequence"/>
</dbReference>
<dbReference type="Gene3D" id="3.30.70.1450">
    <property type="entry name" value="Regulator of K+ conductance, C-terminal domain"/>
    <property type="match status" value="1"/>
</dbReference>
<evidence type="ECO:0000256" key="5">
    <source>
        <dbReference type="ARBA" id="ARBA00022692"/>
    </source>
</evidence>
<organism evidence="11 12">
    <name type="scientific">Porphyromonas loveana</name>
    <dbReference type="NCBI Taxonomy" id="1884669"/>
    <lineage>
        <taxon>Bacteria</taxon>
        <taxon>Pseudomonadati</taxon>
        <taxon>Bacteroidota</taxon>
        <taxon>Bacteroidia</taxon>
        <taxon>Bacteroidales</taxon>
        <taxon>Porphyromonadaceae</taxon>
        <taxon>Porphyromonas</taxon>
    </lineage>
</organism>
<feature type="transmembrane region" description="Helical" evidence="9">
    <location>
        <begin position="192"/>
        <end position="215"/>
    </location>
</feature>
<evidence type="ECO:0000313" key="11">
    <source>
        <dbReference type="EMBL" id="PVZ08052.1"/>
    </source>
</evidence>
<dbReference type="InterPro" id="IPR006153">
    <property type="entry name" value="Cation/H_exchanger_TM"/>
</dbReference>
<dbReference type="InterPro" id="IPR036721">
    <property type="entry name" value="RCK_C_sf"/>
</dbReference>
<evidence type="ECO:0000313" key="12">
    <source>
        <dbReference type="Proteomes" id="UP000245462"/>
    </source>
</evidence>
<feature type="transmembrane region" description="Helical" evidence="9">
    <location>
        <begin position="373"/>
        <end position="393"/>
    </location>
</feature>
<evidence type="ECO:0000256" key="2">
    <source>
        <dbReference type="ARBA" id="ARBA00022448"/>
    </source>
</evidence>
<dbReference type="NCBIfam" id="NF003716">
    <property type="entry name" value="PRK05326.1-3"/>
    <property type="match status" value="1"/>
</dbReference>
<dbReference type="PANTHER" id="PTHR32507">
    <property type="entry name" value="NA(+)/H(+) ANTIPORTER 1"/>
    <property type="match status" value="1"/>
</dbReference>
<dbReference type="AlphaFoldDB" id="A0A2U1F7B7"/>
<dbReference type="GO" id="GO:1902600">
    <property type="term" value="P:proton transmembrane transport"/>
    <property type="evidence" value="ECO:0007669"/>
    <property type="project" value="InterPro"/>
</dbReference>
<dbReference type="Pfam" id="PF00999">
    <property type="entry name" value="Na_H_Exchanger"/>
    <property type="match status" value="1"/>
</dbReference>
<dbReference type="GO" id="GO:0006813">
    <property type="term" value="P:potassium ion transport"/>
    <property type="evidence" value="ECO:0007669"/>
    <property type="project" value="InterPro"/>
</dbReference>
<keyword evidence="5 9" id="KW-0812">Transmembrane</keyword>
<evidence type="ECO:0000256" key="1">
    <source>
        <dbReference type="ARBA" id="ARBA00004651"/>
    </source>
</evidence>
<feature type="transmembrane region" description="Helical" evidence="9">
    <location>
        <begin position="227"/>
        <end position="247"/>
    </location>
</feature>
<dbReference type="GO" id="GO:0015297">
    <property type="term" value="F:antiporter activity"/>
    <property type="evidence" value="ECO:0007669"/>
    <property type="project" value="UniProtKB-KW"/>
</dbReference>
<dbReference type="RefSeq" id="WP_116679879.1">
    <property type="nucleotide sequence ID" value="NZ_JBGXZY010000058.1"/>
</dbReference>
<evidence type="ECO:0000256" key="6">
    <source>
        <dbReference type="ARBA" id="ARBA00022989"/>
    </source>
</evidence>
<evidence type="ECO:0000256" key="7">
    <source>
        <dbReference type="ARBA" id="ARBA00023065"/>
    </source>
</evidence>
<feature type="transmembrane region" description="Helical" evidence="9">
    <location>
        <begin position="123"/>
        <end position="145"/>
    </location>
</feature>
<keyword evidence="3" id="KW-0050">Antiport</keyword>
<dbReference type="PANTHER" id="PTHR32507:SF7">
    <property type="entry name" value="K(+)_H(+) ANTIPORTER NHAP2"/>
    <property type="match status" value="1"/>
</dbReference>
<feature type="transmembrane region" description="Helical" evidence="9">
    <location>
        <begin position="6"/>
        <end position="26"/>
    </location>
</feature>
<keyword evidence="12" id="KW-1185">Reference proteome</keyword>
<evidence type="ECO:0000256" key="8">
    <source>
        <dbReference type="ARBA" id="ARBA00023136"/>
    </source>
</evidence>
<feature type="transmembrane region" description="Helical" evidence="9">
    <location>
        <begin position="85"/>
        <end position="111"/>
    </location>
</feature>